<keyword evidence="3 6" id="KW-0812">Transmembrane</keyword>
<comment type="caution">
    <text evidence="7">The sequence shown here is derived from an EMBL/GenBank/DDBJ whole genome shotgun (WGS) entry which is preliminary data.</text>
</comment>
<dbReference type="AlphaFoldDB" id="X0TPR2"/>
<evidence type="ECO:0000256" key="5">
    <source>
        <dbReference type="ARBA" id="ARBA00023136"/>
    </source>
</evidence>
<keyword evidence="5 6" id="KW-0472">Membrane</keyword>
<feature type="non-terminal residue" evidence="7">
    <location>
        <position position="1"/>
    </location>
</feature>
<dbReference type="PANTHER" id="PTHR33529">
    <property type="entry name" value="SLR0882 PROTEIN-RELATED"/>
    <property type="match status" value="1"/>
</dbReference>
<evidence type="ECO:0000256" key="1">
    <source>
        <dbReference type="ARBA" id="ARBA00004651"/>
    </source>
</evidence>
<organism evidence="7">
    <name type="scientific">marine sediment metagenome</name>
    <dbReference type="NCBI Taxonomy" id="412755"/>
    <lineage>
        <taxon>unclassified sequences</taxon>
        <taxon>metagenomes</taxon>
        <taxon>ecological metagenomes</taxon>
    </lineage>
</organism>
<keyword evidence="2" id="KW-1003">Cell membrane</keyword>
<dbReference type="EMBL" id="BARS01010588">
    <property type="protein sequence ID" value="GAF95244.1"/>
    <property type="molecule type" value="Genomic_DNA"/>
</dbReference>
<dbReference type="GO" id="GO:0043190">
    <property type="term" value="C:ATP-binding cassette (ABC) transporter complex"/>
    <property type="evidence" value="ECO:0007669"/>
    <property type="project" value="TreeGrafter"/>
</dbReference>
<evidence type="ECO:0000256" key="6">
    <source>
        <dbReference type="SAM" id="Phobius"/>
    </source>
</evidence>
<dbReference type="Pfam" id="PF03739">
    <property type="entry name" value="LptF_LptG"/>
    <property type="match status" value="1"/>
</dbReference>
<accession>X0TPR2</accession>
<comment type="subcellular location">
    <subcellularLocation>
        <location evidence="1">Cell membrane</location>
        <topology evidence="1">Multi-pass membrane protein</topology>
    </subcellularLocation>
</comment>
<gene>
    <name evidence="7" type="ORF">S01H1_19574</name>
</gene>
<evidence type="ECO:0000256" key="3">
    <source>
        <dbReference type="ARBA" id="ARBA00022692"/>
    </source>
</evidence>
<reference evidence="7" key="1">
    <citation type="journal article" date="2014" name="Front. Microbiol.">
        <title>High frequency of phylogenetically diverse reductive dehalogenase-homologous genes in deep subseafloor sedimentary metagenomes.</title>
        <authorList>
            <person name="Kawai M."/>
            <person name="Futagami T."/>
            <person name="Toyoda A."/>
            <person name="Takaki Y."/>
            <person name="Nishi S."/>
            <person name="Hori S."/>
            <person name="Arai W."/>
            <person name="Tsubouchi T."/>
            <person name="Morono Y."/>
            <person name="Uchiyama I."/>
            <person name="Ito T."/>
            <person name="Fujiyama A."/>
            <person name="Inagaki F."/>
            <person name="Takami H."/>
        </authorList>
    </citation>
    <scope>NUCLEOTIDE SEQUENCE</scope>
    <source>
        <strain evidence="7">Expedition CK06-06</strain>
    </source>
</reference>
<evidence type="ECO:0000256" key="2">
    <source>
        <dbReference type="ARBA" id="ARBA00022475"/>
    </source>
</evidence>
<proteinExistence type="predicted"/>
<keyword evidence="4 6" id="KW-1133">Transmembrane helix</keyword>
<dbReference type="PANTHER" id="PTHR33529:SF6">
    <property type="entry name" value="YJGP_YJGQ FAMILY PERMEASE"/>
    <property type="match status" value="1"/>
</dbReference>
<dbReference type="GO" id="GO:0015920">
    <property type="term" value="P:lipopolysaccharide transport"/>
    <property type="evidence" value="ECO:0007669"/>
    <property type="project" value="TreeGrafter"/>
</dbReference>
<evidence type="ECO:0008006" key="8">
    <source>
        <dbReference type="Google" id="ProtNLM"/>
    </source>
</evidence>
<dbReference type="InterPro" id="IPR005495">
    <property type="entry name" value="LptG/LptF_permease"/>
</dbReference>
<evidence type="ECO:0000313" key="7">
    <source>
        <dbReference type="EMBL" id="GAF95244.1"/>
    </source>
</evidence>
<feature type="transmembrane region" description="Helical" evidence="6">
    <location>
        <begin position="52"/>
        <end position="71"/>
    </location>
</feature>
<name>X0TPR2_9ZZZZ</name>
<protein>
    <recommendedName>
        <fullName evidence="8">LptF/LptG family permease</fullName>
    </recommendedName>
</protein>
<sequence>DDFEKIKHLPERRPVKYETQLHRRYAIPAAPIVFALLAVPMGLRRVRGARSAGALICVAVAFAYYVLLSLAEFLAEDTGVPPAIALWLPNVVFVAVAIPLLRGANRGEG</sequence>
<evidence type="ECO:0000256" key="4">
    <source>
        <dbReference type="ARBA" id="ARBA00022989"/>
    </source>
</evidence>
<feature type="transmembrane region" description="Helical" evidence="6">
    <location>
        <begin position="83"/>
        <end position="101"/>
    </location>
</feature>
<feature type="transmembrane region" description="Helical" evidence="6">
    <location>
        <begin position="25"/>
        <end position="43"/>
    </location>
</feature>